<evidence type="ECO:0000313" key="6">
    <source>
        <dbReference type="Proteomes" id="UP000186601"/>
    </source>
</evidence>
<dbReference type="SUPFAM" id="SSF57701">
    <property type="entry name" value="Zn2/Cys6 DNA-binding domain"/>
    <property type="match status" value="1"/>
</dbReference>
<feature type="compositionally biased region" description="Basic and acidic residues" evidence="3">
    <location>
        <begin position="13"/>
        <end position="25"/>
    </location>
</feature>
<dbReference type="PANTHER" id="PTHR31001">
    <property type="entry name" value="UNCHARACTERIZED TRANSCRIPTIONAL REGULATORY PROTEIN"/>
    <property type="match status" value="1"/>
</dbReference>
<proteinExistence type="predicted"/>
<dbReference type="Gene3D" id="4.10.240.10">
    <property type="entry name" value="Zn(2)-C6 fungal-type DNA-binding domain"/>
    <property type="match status" value="1"/>
</dbReference>
<dbReference type="Proteomes" id="UP000186601">
    <property type="component" value="Unassembled WGS sequence"/>
</dbReference>
<dbReference type="InterPro" id="IPR001138">
    <property type="entry name" value="Zn2Cys6_DnaBD"/>
</dbReference>
<evidence type="ECO:0000313" key="5">
    <source>
        <dbReference type="EMBL" id="PSR81157.1"/>
    </source>
</evidence>
<dbReference type="AlphaFoldDB" id="A0A2R6NZB8"/>
<dbReference type="GO" id="GO:0000981">
    <property type="term" value="F:DNA-binding transcription factor activity, RNA polymerase II-specific"/>
    <property type="evidence" value="ECO:0007669"/>
    <property type="project" value="InterPro"/>
</dbReference>
<feature type="region of interest" description="Disordered" evidence="3">
    <location>
        <begin position="100"/>
        <end position="200"/>
    </location>
</feature>
<dbReference type="EMBL" id="MLYV02000625">
    <property type="protein sequence ID" value="PSR81157.1"/>
    <property type="molecule type" value="Genomic_DNA"/>
</dbReference>
<reference evidence="5 6" key="1">
    <citation type="submission" date="2018-02" db="EMBL/GenBank/DDBJ databases">
        <title>Genome sequence of the basidiomycete white-rot fungus Phlebia centrifuga.</title>
        <authorList>
            <person name="Granchi Z."/>
            <person name="Peng M."/>
            <person name="de Vries R.P."/>
            <person name="Hilden K."/>
            <person name="Makela M.R."/>
            <person name="Grigoriev I."/>
            <person name="Riley R."/>
        </authorList>
    </citation>
    <scope>NUCLEOTIDE SEQUENCE [LARGE SCALE GENOMIC DNA]</scope>
    <source>
        <strain evidence="5 6">FBCC195</strain>
    </source>
</reference>
<dbReference type="GO" id="GO:0008270">
    <property type="term" value="F:zinc ion binding"/>
    <property type="evidence" value="ECO:0007669"/>
    <property type="project" value="InterPro"/>
</dbReference>
<dbReference type="PANTHER" id="PTHR31001:SF81">
    <property type="entry name" value="ZN(II)2CYS6 TRANSCRIPTION FACTOR"/>
    <property type="match status" value="1"/>
</dbReference>
<dbReference type="SMART" id="SM00066">
    <property type="entry name" value="GAL4"/>
    <property type="match status" value="1"/>
</dbReference>
<feature type="compositionally biased region" description="Low complexity" evidence="3">
    <location>
        <begin position="138"/>
        <end position="199"/>
    </location>
</feature>
<evidence type="ECO:0000256" key="2">
    <source>
        <dbReference type="ARBA" id="ARBA00023242"/>
    </source>
</evidence>
<dbReference type="PROSITE" id="PS00463">
    <property type="entry name" value="ZN2_CY6_FUNGAL_1"/>
    <property type="match status" value="1"/>
</dbReference>
<feature type="compositionally biased region" description="Low complexity" evidence="3">
    <location>
        <begin position="120"/>
        <end position="130"/>
    </location>
</feature>
<evidence type="ECO:0000256" key="3">
    <source>
        <dbReference type="SAM" id="MobiDB-lite"/>
    </source>
</evidence>
<protein>
    <recommendedName>
        <fullName evidence="4">Zn(2)-C6 fungal-type domain-containing protein</fullName>
    </recommendedName>
</protein>
<feature type="region of interest" description="Disordered" evidence="3">
    <location>
        <begin position="1"/>
        <end position="34"/>
    </location>
</feature>
<dbReference type="InterPro" id="IPR050613">
    <property type="entry name" value="Sec_Metabolite_Reg"/>
</dbReference>
<dbReference type="STRING" id="98765.A0A2R6NZB8"/>
<evidence type="ECO:0000256" key="1">
    <source>
        <dbReference type="ARBA" id="ARBA00004123"/>
    </source>
</evidence>
<dbReference type="InterPro" id="IPR036864">
    <property type="entry name" value="Zn2-C6_fun-type_DNA-bd_sf"/>
</dbReference>
<comment type="caution">
    <text evidence="5">The sequence shown here is derived from an EMBL/GenBank/DDBJ whole genome shotgun (WGS) entry which is preliminary data.</text>
</comment>
<dbReference type="GO" id="GO:0005634">
    <property type="term" value="C:nucleus"/>
    <property type="evidence" value="ECO:0007669"/>
    <property type="project" value="UniProtKB-SubCell"/>
</dbReference>
<evidence type="ECO:0000259" key="4">
    <source>
        <dbReference type="PROSITE" id="PS50048"/>
    </source>
</evidence>
<feature type="domain" description="Zn(2)-C6 fungal-type" evidence="4">
    <location>
        <begin position="36"/>
        <end position="67"/>
    </location>
</feature>
<dbReference type="PROSITE" id="PS50048">
    <property type="entry name" value="ZN2_CY6_FUNGAL_2"/>
    <property type="match status" value="1"/>
</dbReference>
<dbReference type="CDD" id="cd00067">
    <property type="entry name" value="GAL4"/>
    <property type="match status" value="1"/>
</dbReference>
<organism evidence="5 6">
    <name type="scientific">Hermanssonia centrifuga</name>
    <dbReference type="NCBI Taxonomy" id="98765"/>
    <lineage>
        <taxon>Eukaryota</taxon>
        <taxon>Fungi</taxon>
        <taxon>Dikarya</taxon>
        <taxon>Basidiomycota</taxon>
        <taxon>Agaricomycotina</taxon>
        <taxon>Agaricomycetes</taxon>
        <taxon>Polyporales</taxon>
        <taxon>Meruliaceae</taxon>
        <taxon>Hermanssonia</taxon>
    </lineage>
</organism>
<comment type="subcellular location">
    <subcellularLocation>
        <location evidence="1">Nucleus</location>
    </subcellularLocation>
</comment>
<dbReference type="Pfam" id="PF00172">
    <property type="entry name" value="Zn_clus"/>
    <property type="match status" value="1"/>
</dbReference>
<keyword evidence="2" id="KW-0539">Nucleus</keyword>
<keyword evidence="6" id="KW-1185">Reference proteome</keyword>
<accession>A0A2R6NZB8</accession>
<sequence length="408" mass="44304">MSSSETVSRKKRASDTVKRTSEDDHRRKRRNRTTQSCLNCHTSKRMCDRKRPCGRCTQLGLTGLCVYEVDDPNQRNDTSDEKSRLQKRVAELESVIRELKNKPHPRWVQSGINDANEKNSSASAKSSIPSSPRPQKCSSPDGSSSSSPSISSLHLLPPTSSSSRMSPLDTTMSGSSSSSSSSYSSPSPLDTPSPLTLTPVEVAGDGGYDLASLLSSCYSEGGLEGALESIFDGFIQTDGLSSLSGPDPCLMHHDHTHIDGHCGCLGDASSYNVVLELSLRLRRAAETLGHFSKHQSSSSCPIHQRIADLDRYTTEALANINTPDHGYPPYTNHGHSVMGAAPNTTAFSSALHGPMASRTHTLGTTVSPQSLHSNMRPWDYKASAAYPSPPCEDSFMSWEPHRHSEWTQ</sequence>
<dbReference type="OrthoDB" id="2269373at2759"/>
<name>A0A2R6NZB8_9APHY</name>
<gene>
    <name evidence="5" type="ORF">PHLCEN_2v6492</name>
</gene>